<dbReference type="Proteomes" id="UP000319949">
    <property type="component" value="Unassembled WGS sequence"/>
</dbReference>
<reference evidence="1 2" key="1">
    <citation type="submission" date="2019-06" db="EMBL/GenBank/DDBJ databases">
        <title>Genomic Encyclopedia of Type Strains, Phase IV (KMG-V): Genome sequencing to study the core and pangenomes of soil and plant-associated prokaryotes.</title>
        <authorList>
            <person name="Whitman W."/>
        </authorList>
    </citation>
    <scope>NUCLEOTIDE SEQUENCE [LARGE SCALE GENOMIC DNA]</scope>
    <source>
        <strain evidence="1 2">BR 510</strain>
    </source>
</reference>
<keyword evidence="2" id="KW-1185">Reference proteome</keyword>
<protein>
    <submittedName>
        <fullName evidence="1">Uncharacterized protein</fullName>
    </submittedName>
</protein>
<comment type="caution">
    <text evidence="1">The sequence shown here is derived from an EMBL/GenBank/DDBJ whole genome shotgun (WGS) entry which is preliminary data.</text>
</comment>
<gene>
    <name evidence="1" type="ORF">FBZ96_105703</name>
</gene>
<proteinExistence type="predicted"/>
<evidence type="ECO:0000313" key="1">
    <source>
        <dbReference type="EMBL" id="TWA99023.1"/>
    </source>
</evidence>
<dbReference type="RefSeq" id="WP_245323838.1">
    <property type="nucleotide sequence ID" value="NZ_LVEM01000003.1"/>
</dbReference>
<sequence>MARAKKIMEATTDPLDAMLASAMPCWRDCSSPVSAISSTACSTRRRANLSTRETLILLCEREIARSAF</sequence>
<organism evidence="1 2">
    <name type="scientific">Bradyrhizobium stylosanthis</name>
    <dbReference type="NCBI Taxonomy" id="1803665"/>
    <lineage>
        <taxon>Bacteria</taxon>
        <taxon>Pseudomonadati</taxon>
        <taxon>Pseudomonadota</taxon>
        <taxon>Alphaproteobacteria</taxon>
        <taxon>Hyphomicrobiales</taxon>
        <taxon>Nitrobacteraceae</taxon>
        <taxon>Bradyrhizobium</taxon>
    </lineage>
</organism>
<dbReference type="AlphaFoldDB" id="A0A560DPG8"/>
<accession>A0A560DPG8</accession>
<evidence type="ECO:0000313" key="2">
    <source>
        <dbReference type="Proteomes" id="UP000319949"/>
    </source>
</evidence>
<dbReference type="EMBL" id="VITK01000005">
    <property type="protein sequence ID" value="TWA99023.1"/>
    <property type="molecule type" value="Genomic_DNA"/>
</dbReference>
<name>A0A560DPG8_9BRAD</name>